<comment type="similarity">
    <text evidence="1 5">Belongs to the glycosyl hydrolase 43 family.</text>
</comment>
<feature type="chain" id="PRO_5041301936" evidence="7">
    <location>
        <begin position="21"/>
        <end position="591"/>
    </location>
</feature>
<dbReference type="InterPro" id="IPR023296">
    <property type="entry name" value="Glyco_hydro_beta-prop_sf"/>
</dbReference>
<keyword evidence="3" id="KW-0119">Carbohydrate metabolism</keyword>
<keyword evidence="4 5" id="KW-0326">Glycosidase</keyword>
<dbReference type="GO" id="GO:0004553">
    <property type="term" value="F:hydrolase activity, hydrolyzing O-glycosyl compounds"/>
    <property type="evidence" value="ECO:0007669"/>
    <property type="project" value="InterPro"/>
</dbReference>
<dbReference type="PANTHER" id="PTHR43772:SF2">
    <property type="entry name" value="PUTATIVE (AFU_ORTHOLOGUE AFUA_2G04480)-RELATED"/>
    <property type="match status" value="1"/>
</dbReference>
<dbReference type="AlphaFoldDB" id="A0AA39GRQ6"/>
<evidence type="ECO:0000256" key="7">
    <source>
        <dbReference type="SAM" id="SignalP"/>
    </source>
</evidence>
<evidence type="ECO:0000256" key="1">
    <source>
        <dbReference type="ARBA" id="ARBA00009865"/>
    </source>
</evidence>
<dbReference type="EMBL" id="JAPDFR010000001">
    <property type="protein sequence ID" value="KAK0391329.1"/>
    <property type="molecule type" value="Genomic_DNA"/>
</dbReference>
<evidence type="ECO:0000313" key="8">
    <source>
        <dbReference type="EMBL" id="KAK0391329.1"/>
    </source>
</evidence>
<gene>
    <name evidence="8" type="ORF">NLU13_0830</name>
</gene>
<evidence type="ECO:0000313" key="9">
    <source>
        <dbReference type="Proteomes" id="UP001175261"/>
    </source>
</evidence>
<keyword evidence="9" id="KW-1185">Reference proteome</keyword>
<name>A0AA39GRQ6_SARSR</name>
<evidence type="ECO:0000256" key="5">
    <source>
        <dbReference type="RuleBase" id="RU361187"/>
    </source>
</evidence>
<organism evidence="8 9">
    <name type="scientific">Sarocladium strictum</name>
    <name type="common">Black bundle disease fungus</name>
    <name type="synonym">Acremonium strictum</name>
    <dbReference type="NCBI Taxonomy" id="5046"/>
    <lineage>
        <taxon>Eukaryota</taxon>
        <taxon>Fungi</taxon>
        <taxon>Dikarya</taxon>
        <taxon>Ascomycota</taxon>
        <taxon>Pezizomycotina</taxon>
        <taxon>Sordariomycetes</taxon>
        <taxon>Hypocreomycetidae</taxon>
        <taxon>Hypocreales</taxon>
        <taxon>Sarocladiaceae</taxon>
        <taxon>Sarocladium</taxon>
    </lineage>
</organism>
<proteinExistence type="inferred from homology"/>
<reference evidence="8" key="1">
    <citation type="submission" date="2022-10" db="EMBL/GenBank/DDBJ databases">
        <title>Determination and structural analysis of whole genome sequence of Sarocladium strictum F4-1.</title>
        <authorList>
            <person name="Hu L."/>
            <person name="Jiang Y."/>
        </authorList>
    </citation>
    <scope>NUCLEOTIDE SEQUENCE</scope>
    <source>
        <strain evidence="8">F4-1</strain>
    </source>
</reference>
<evidence type="ECO:0000256" key="3">
    <source>
        <dbReference type="ARBA" id="ARBA00023277"/>
    </source>
</evidence>
<dbReference type="SUPFAM" id="SSF75005">
    <property type="entry name" value="Arabinanase/levansucrase/invertase"/>
    <property type="match status" value="1"/>
</dbReference>
<sequence length="591" mass="67170">MHLLQVLTGLALLVSSIAMAEPSSEERSPDPKPQFHNSARHSGADPHVIFDAKSGLYYAYSTEGADEGYNFAIYSSPDLSTWHRHPGGVLKACRDKDGNPIEGGQACWARDWYWAPETYHNEKTGWYFFFFAGRLREDLTKDHFRYSEFEEPSKLGVAVSRSPTGPFKEIEPKPIEYYPFDPDYYDVNLIMDEKQMLPPQSLEEGHTAPRGTYIPHIDVNIFFDDDDRIYLYVSRNAYRNWNWDEKLGKYIEESNIIMVEMERAWWDDPTASTMPEIIASQRDIHAKDAPKLPCNITSYNGTGELGNPPRKDGWKTVISYSADPQEWENYHVHDYAKFNGEKKDRRWSEGSTLIKRTGRDGKAVYMLTYSTNNFEASNYGVGFATAESPFGPFKKSANNPGLAQKPGGEFPIYSVGHGSIVASPPTRDHEHVGAQDVTLRTPRGAELFYVHHGRNDTERSRSMYTSRMQIHDDAVYFGSDDAISMSLTPLDQPLPRNTYPLMLDIKCTKDKDETKYKVRVLSKIGAPFDLTEGSNRVLGQPGNIQAELVVESPNETGWYQASFGSAELKEIVYQRLGVHGEWFDVTRKSVY</sequence>
<feature type="region of interest" description="Disordered" evidence="6">
    <location>
        <begin position="22"/>
        <end position="43"/>
    </location>
</feature>
<comment type="caution">
    <text evidence="8">The sequence shown here is derived from an EMBL/GenBank/DDBJ whole genome shotgun (WGS) entry which is preliminary data.</text>
</comment>
<evidence type="ECO:0000256" key="2">
    <source>
        <dbReference type="ARBA" id="ARBA00022801"/>
    </source>
</evidence>
<evidence type="ECO:0000256" key="6">
    <source>
        <dbReference type="SAM" id="MobiDB-lite"/>
    </source>
</evidence>
<dbReference type="Proteomes" id="UP001175261">
    <property type="component" value="Unassembled WGS sequence"/>
</dbReference>
<feature type="signal peptide" evidence="7">
    <location>
        <begin position="1"/>
        <end position="20"/>
    </location>
</feature>
<dbReference type="GO" id="GO:0005975">
    <property type="term" value="P:carbohydrate metabolic process"/>
    <property type="evidence" value="ECO:0007669"/>
    <property type="project" value="InterPro"/>
</dbReference>
<dbReference type="PANTHER" id="PTHR43772">
    <property type="entry name" value="ENDO-1,4-BETA-XYLANASE"/>
    <property type="match status" value="1"/>
</dbReference>
<keyword evidence="2 5" id="KW-0378">Hydrolase</keyword>
<dbReference type="Pfam" id="PF04616">
    <property type="entry name" value="Glyco_hydro_43"/>
    <property type="match status" value="1"/>
</dbReference>
<dbReference type="Gene3D" id="2.115.10.20">
    <property type="entry name" value="Glycosyl hydrolase domain, family 43"/>
    <property type="match status" value="2"/>
</dbReference>
<dbReference type="InterPro" id="IPR052176">
    <property type="entry name" value="Glycosyl_Hydrlase_43_Enz"/>
</dbReference>
<keyword evidence="7" id="KW-0732">Signal</keyword>
<evidence type="ECO:0000256" key="4">
    <source>
        <dbReference type="ARBA" id="ARBA00023295"/>
    </source>
</evidence>
<accession>A0AA39GRQ6</accession>
<protein>
    <submittedName>
        <fullName evidence="8">Uncharacterized protein</fullName>
    </submittedName>
</protein>
<dbReference type="InterPro" id="IPR006710">
    <property type="entry name" value="Glyco_hydro_43"/>
</dbReference>